<evidence type="ECO:0000313" key="5">
    <source>
        <dbReference type="Proteomes" id="UP001530377"/>
    </source>
</evidence>
<feature type="region of interest" description="Disordered" evidence="1">
    <location>
        <begin position="238"/>
        <end position="259"/>
    </location>
</feature>
<sequence>GRTWTPEEDEIVIRAVLSEPTNAIPFQRWSELATRLPPPGRTGKMVRDRWTNNLDPRIDKSPFSKEDDDELFRAHGIYGKRWVEISERVYHSRRSENQVKNRWNSAAFKAFVSAEYGIDAYKMANRECGPSRRLGRLPRPQSSSPKVSSSRRRIRRTPPMPALALSSGAPQPPVPVATTITPSPPANVAVVPTTRVTNEEEPLVIATMTSAPARDANRPSPLSLLHFLCGRKDPGNEYRMDDLSPRSINNGSRPSQKGRAYTVEEDEMISRAALAERDFTQWAALASSINAMFYPSLLPKRSGKQIRDRWVNYLNPALNRRPWSREEDVRLWRAHEELGKRWTIIGIEKFHTTRSENQIKNRWNSAAFRKFVKDEYGKVV</sequence>
<gene>
    <name evidence="4" type="ORF">ACHAXA_011884</name>
</gene>
<dbReference type="SMART" id="SM00717">
    <property type="entry name" value="SANT"/>
    <property type="match status" value="4"/>
</dbReference>
<dbReference type="CDD" id="cd00167">
    <property type="entry name" value="SANT"/>
    <property type="match status" value="4"/>
</dbReference>
<dbReference type="PROSITE" id="PS51294">
    <property type="entry name" value="HTH_MYB"/>
    <property type="match status" value="3"/>
</dbReference>
<feature type="compositionally biased region" description="Polar residues" evidence="1">
    <location>
        <begin position="246"/>
        <end position="255"/>
    </location>
</feature>
<keyword evidence="5" id="KW-1185">Reference proteome</keyword>
<dbReference type="InterPro" id="IPR009057">
    <property type="entry name" value="Homeodomain-like_sf"/>
</dbReference>
<feature type="domain" description="Myb-like" evidence="2">
    <location>
        <begin position="1"/>
        <end position="54"/>
    </location>
</feature>
<evidence type="ECO:0000259" key="3">
    <source>
        <dbReference type="PROSITE" id="PS51294"/>
    </source>
</evidence>
<organism evidence="4 5">
    <name type="scientific">Cyclostephanos tholiformis</name>
    <dbReference type="NCBI Taxonomy" id="382380"/>
    <lineage>
        <taxon>Eukaryota</taxon>
        <taxon>Sar</taxon>
        <taxon>Stramenopiles</taxon>
        <taxon>Ochrophyta</taxon>
        <taxon>Bacillariophyta</taxon>
        <taxon>Coscinodiscophyceae</taxon>
        <taxon>Thalassiosirophycidae</taxon>
        <taxon>Stephanodiscales</taxon>
        <taxon>Stephanodiscaceae</taxon>
        <taxon>Cyclostephanos</taxon>
    </lineage>
</organism>
<feature type="non-terminal residue" evidence="4">
    <location>
        <position position="1"/>
    </location>
</feature>
<dbReference type="InterPro" id="IPR050560">
    <property type="entry name" value="MYB_TF"/>
</dbReference>
<feature type="domain" description="HTH myb-type" evidence="3">
    <location>
        <begin position="60"/>
        <end position="111"/>
    </location>
</feature>
<feature type="domain" description="Myb-like" evidence="2">
    <location>
        <begin position="253"/>
        <end position="314"/>
    </location>
</feature>
<dbReference type="Gene3D" id="1.10.10.60">
    <property type="entry name" value="Homeodomain-like"/>
    <property type="match status" value="4"/>
</dbReference>
<proteinExistence type="predicted"/>
<feature type="region of interest" description="Disordered" evidence="1">
    <location>
        <begin position="130"/>
        <end position="172"/>
    </location>
</feature>
<evidence type="ECO:0000256" key="1">
    <source>
        <dbReference type="SAM" id="MobiDB-lite"/>
    </source>
</evidence>
<accession>A0ABD3SCE6</accession>
<comment type="caution">
    <text evidence="4">The sequence shown here is derived from an EMBL/GenBank/DDBJ whole genome shotgun (WGS) entry which is preliminary data.</text>
</comment>
<feature type="domain" description="HTH myb-type" evidence="3">
    <location>
        <begin position="315"/>
        <end position="371"/>
    </location>
</feature>
<name>A0ABD3SCE6_9STRA</name>
<feature type="compositionally biased region" description="Low complexity" evidence="1">
    <location>
        <begin position="137"/>
        <end position="148"/>
    </location>
</feature>
<reference evidence="4 5" key="1">
    <citation type="submission" date="2024-10" db="EMBL/GenBank/DDBJ databases">
        <title>Updated reference genomes for cyclostephanoid diatoms.</title>
        <authorList>
            <person name="Roberts W.R."/>
            <person name="Alverson A.J."/>
        </authorList>
    </citation>
    <scope>NUCLEOTIDE SEQUENCE [LARGE SCALE GENOMIC DNA]</scope>
    <source>
        <strain evidence="4 5">AJA228-03</strain>
    </source>
</reference>
<feature type="domain" description="Myb-like" evidence="2">
    <location>
        <begin position="55"/>
        <end position="107"/>
    </location>
</feature>
<dbReference type="InterPro" id="IPR001005">
    <property type="entry name" value="SANT/Myb"/>
</dbReference>
<protein>
    <submittedName>
        <fullName evidence="4">Uncharacterized protein</fullName>
    </submittedName>
</protein>
<evidence type="ECO:0000259" key="2">
    <source>
        <dbReference type="PROSITE" id="PS50090"/>
    </source>
</evidence>
<dbReference type="PROSITE" id="PS50090">
    <property type="entry name" value="MYB_LIKE"/>
    <property type="match status" value="4"/>
</dbReference>
<dbReference type="Proteomes" id="UP001530377">
    <property type="component" value="Unassembled WGS sequence"/>
</dbReference>
<dbReference type="PANTHER" id="PTHR45614:SF271">
    <property type="entry name" value="MYB DNA BINDING PROTEIN_ TRANSCRIPTION FACTOR-LIKE PROTEIN"/>
    <property type="match status" value="1"/>
</dbReference>
<evidence type="ECO:0000313" key="4">
    <source>
        <dbReference type="EMBL" id="KAL3822106.1"/>
    </source>
</evidence>
<dbReference type="EMBL" id="JALLPB020000074">
    <property type="protein sequence ID" value="KAL3822106.1"/>
    <property type="molecule type" value="Genomic_DNA"/>
</dbReference>
<dbReference type="AlphaFoldDB" id="A0ABD3SCE6"/>
<dbReference type="InterPro" id="IPR017930">
    <property type="entry name" value="Myb_dom"/>
</dbReference>
<dbReference type="Pfam" id="PF00249">
    <property type="entry name" value="Myb_DNA-binding"/>
    <property type="match status" value="3"/>
</dbReference>
<feature type="domain" description="Myb-like" evidence="2">
    <location>
        <begin position="315"/>
        <end position="367"/>
    </location>
</feature>
<dbReference type="SUPFAM" id="SSF46689">
    <property type="entry name" value="Homeodomain-like"/>
    <property type="match status" value="2"/>
</dbReference>
<dbReference type="PANTHER" id="PTHR45614">
    <property type="entry name" value="MYB PROTEIN-RELATED"/>
    <property type="match status" value="1"/>
</dbReference>
<feature type="domain" description="HTH myb-type" evidence="3">
    <location>
        <begin position="1"/>
        <end position="58"/>
    </location>
</feature>